<evidence type="ECO:0000256" key="8">
    <source>
        <dbReference type="SAM" id="MobiDB-lite"/>
    </source>
</evidence>
<dbReference type="GO" id="GO:0016592">
    <property type="term" value="C:mediator complex"/>
    <property type="evidence" value="ECO:0007669"/>
    <property type="project" value="InterPro"/>
</dbReference>
<dbReference type="AlphaFoldDB" id="A0A151ZAP2"/>
<evidence type="ECO:0000256" key="5">
    <source>
        <dbReference type="ARBA" id="ARBA00023163"/>
    </source>
</evidence>
<comment type="caution">
    <text evidence="10">The sequence shown here is derived from an EMBL/GenBank/DDBJ whole genome shotgun (WGS) entry which is preliminary data.</text>
</comment>
<evidence type="ECO:0000256" key="1">
    <source>
        <dbReference type="ARBA" id="ARBA00004123"/>
    </source>
</evidence>
<comment type="function">
    <text evidence="7">Component of the Mediator complex, a coactivator involved in the regulated transcription of nearly all RNA polymerase II-dependent genes. Mediator functions as a bridge to convey information from gene-specific regulatory proteins to the basal RNA polymerase II transcription machinery. Mediator is recruited to promoters by direct interactions with regulatory proteins and serves as a scaffold for the assembly of a functional preinitiation complex with RNA polymerase II and the general transcription factors.</text>
</comment>
<gene>
    <name evidence="10" type="ORF">DLAC_07908</name>
</gene>
<evidence type="ECO:0000256" key="7">
    <source>
        <dbReference type="RuleBase" id="RU364059"/>
    </source>
</evidence>
<reference evidence="10 11" key="1">
    <citation type="submission" date="2015-12" db="EMBL/GenBank/DDBJ databases">
        <title>Dictyostelia acquired genes for synthesis and detection of signals that induce cell-type specialization by lateral gene transfer from prokaryotes.</title>
        <authorList>
            <person name="Gloeckner G."/>
            <person name="Schaap P."/>
        </authorList>
    </citation>
    <scope>NUCLEOTIDE SEQUENCE [LARGE SCALE GENOMIC DNA]</scope>
    <source>
        <strain evidence="10 11">TK</strain>
    </source>
</reference>
<dbReference type="GO" id="GO:0003712">
    <property type="term" value="F:transcription coregulator activity"/>
    <property type="evidence" value="ECO:0007669"/>
    <property type="project" value="InterPro"/>
</dbReference>
<organism evidence="10 11">
    <name type="scientific">Tieghemostelium lacteum</name>
    <name type="common">Slime mold</name>
    <name type="synonym">Dictyostelium lacteum</name>
    <dbReference type="NCBI Taxonomy" id="361077"/>
    <lineage>
        <taxon>Eukaryota</taxon>
        <taxon>Amoebozoa</taxon>
        <taxon>Evosea</taxon>
        <taxon>Eumycetozoa</taxon>
        <taxon>Dictyostelia</taxon>
        <taxon>Dictyosteliales</taxon>
        <taxon>Raperosteliaceae</taxon>
        <taxon>Tieghemostelium</taxon>
    </lineage>
</organism>
<protein>
    <recommendedName>
        <fullName evidence="7">Mediator of RNA polymerase II transcription subunit 1</fullName>
    </recommendedName>
    <alternativeName>
        <fullName evidence="7">Mediator complex subunit 1</fullName>
    </alternativeName>
</protein>
<proteinExistence type="inferred from homology"/>
<dbReference type="EMBL" id="LODT01000035">
    <property type="protein sequence ID" value="KYQ91013.1"/>
    <property type="molecule type" value="Genomic_DNA"/>
</dbReference>
<dbReference type="STRING" id="361077.A0A151ZAP2"/>
<evidence type="ECO:0000256" key="4">
    <source>
        <dbReference type="ARBA" id="ARBA00023159"/>
    </source>
</evidence>
<evidence type="ECO:0000259" key="9">
    <source>
        <dbReference type="Pfam" id="PF10744"/>
    </source>
</evidence>
<evidence type="ECO:0000313" key="10">
    <source>
        <dbReference type="EMBL" id="KYQ91013.1"/>
    </source>
</evidence>
<evidence type="ECO:0000256" key="6">
    <source>
        <dbReference type="ARBA" id="ARBA00023242"/>
    </source>
</evidence>
<dbReference type="PANTHER" id="PTHR12881">
    <property type="entry name" value="MEDIATOR OF RNA POLYMERASE II TRANSCRIPTION SUBUNIT 1"/>
    <property type="match status" value="1"/>
</dbReference>
<feature type="domain" description="Mediator complex subunit Med1" evidence="9">
    <location>
        <begin position="380"/>
        <end position="512"/>
    </location>
</feature>
<comment type="subcellular location">
    <subcellularLocation>
        <location evidence="1 7">Nucleus</location>
    </subcellularLocation>
</comment>
<feature type="region of interest" description="Disordered" evidence="8">
    <location>
        <begin position="122"/>
        <end position="142"/>
    </location>
</feature>
<dbReference type="Proteomes" id="UP000076078">
    <property type="component" value="Unassembled WGS sequence"/>
</dbReference>
<dbReference type="FunCoup" id="A0A151ZAP2">
    <property type="interactions" value="12"/>
</dbReference>
<evidence type="ECO:0000256" key="2">
    <source>
        <dbReference type="ARBA" id="ARBA00006210"/>
    </source>
</evidence>
<name>A0A151ZAP2_TIELA</name>
<evidence type="ECO:0000313" key="11">
    <source>
        <dbReference type="Proteomes" id="UP000076078"/>
    </source>
</evidence>
<comment type="similarity">
    <text evidence="2 7">Belongs to the Mediator complex subunit 1 family.</text>
</comment>
<dbReference type="PANTHER" id="PTHR12881:SF10">
    <property type="entry name" value="MEDIATOR OF RNA POLYMERASE II TRANSCRIPTION SUBUNIT 1"/>
    <property type="match status" value="1"/>
</dbReference>
<keyword evidence="11" id="KW-1185">Reference proteome</keyword>
<accession>A0A151ZAP2</accession>
<dbReference type="InParanoid" id="A0A151ZAP2"/>
<dbReference type="GO" id="GO:0045944">
    <property type="term" value="P:positive regulation of transcription by RNA polymerase II"/>
    <property type="evidence" value="ECO:0007669"/>
    <property type="project" value="UniProtKB-ARBA"/>
</dbReference>
<dbReference type="OrthoDB" id="2281547at2759"/>
<dbReference type="InterPro" id="IPR051999">
    <property type="entry name" value="Mediator_complex_subunit_1"/>
</dbReference>
<dbReference type="OMA" id="QTIKFTC"/>
<keyword evidence="6 7" id="KW-0539">Nucleus</keyword>
<dbReference type="InterPro" id="IPR019680">
    <property type="entry name" value="Mediator_Med1"/>
</dbReference>
<evidence type="ECO:0000256" key="3">
    <source>
        <dbReference type="ARBA" id="ARBA00023015"/>
    </source>
</evidence>
<dbReference type="Pfam" id="PF10744">
    <property type="entry name" value="Med1"/>
    <property type="match status" value="1"/>
</dbReference>
<keyword evidence="4 7" id="KW-0010">Activator</keyword>
<keyword evidence="5 7" id="KW-0804">Transcription</keyword>
<sequence length="607" mass="70821">MSKENPTLNNKLQNINSSFLNLFNEIGVIGCKQDGFDPSLFHSQNNLEKIYMEIDKHLQTMKSTAQQYRQWEGSKELPRFQTTLKQYHATQQKYNVLSKSISECSLVGKIYLDHLLTSKQKQKEKEMLPQTPSQQNPSPNTIRNNMVLNEGRRKLSLLASKFQEMTYELDQKYGTYSDLEELNNAIKNENEIKLDSVYSCNISSSTFLLDIFVYGNGDIQQVKLVHISMQTSEIIQEDEESQKDQSEELSHSLKSDIKEFIVKLKKICHLDLIFRKLNQFDLQKAFLTFQNDFKLLSHQIQQQYPAGSDNEKDKFLYSFGKINIDCCGIKINYFNHQSTHYNMFLEIEESSKPNRISLIPTEIENLQFKYQDLLDNFVEPPIQFLIKLENTLTITKKSLYNIKTINNKTPVDENEQQLQQHQNSKDLFEYSNKFSIQNQILSKCVNSKSNDTIQECNIEIYNSRQKYFYTGEYHLGLQVSKFPIHHLSEILPIIQILRQEIIWSLLFKSCFQPFKFNSTLQDHSENSQTIFEITSEPPQSISIIYLNSNENIFHSIEISVELGGEIKVEYYENNQENQSKSNYLGQLLKKSLSIPLAFYFLVSGNTQ</sequence>
<feature type="compositionally biased region" description="Low complexity" evidence="8">
    <location>
        <begin position="129"/>
        <end position="141"/>
    </location>
</feature>
<keyword evidence="3 7" id="KW-0805">Transcription regulation</keyword>